<accession>A0A0P1F7L8</accession>
<keyword evidence="4" id="KW-1185">Reference proteome</keyword>
<evidence type="ECO:0008006" key="6">
    <source>
        <dbReference type="Google" id="ProtNLM"/>
    </source>
</evidence>
<reference evidence="3 5" key="1">
    <citation type="submission" date="2015-09" db="EMBL/GenBank/DDBJ databases">
        <authorList>
            <consortium name="Swine Surveillance"/>
        </authorList>
    </citation>
    <scope>NUCLEOTIDE SEQUENCE [LARGE SCALE GENOMIC DNA]</scope>
    <source>
        <strain evidence="3 5">5120</strain>
    </source>
</reference>
<evidence type="ECO:0000313" key="5">
    <source>
        <dbReference type="Proteomes" id="UP000051887"/>
    </source>
</evidence>
<evidence type="ECO:0000256" key="1">
    <source>
        <dbReference type="SAM" id="SignalP"/>
    </source>
</evidence>
<dbReference type="Proteomes" id="UP000051887">
    <property type="component" value="Unassembled WGS sequence"/>
</dbReference>
<keyword evidence="1" id="KW-0732">Signal</keyword>
<feature type="chain" id="PRO_5009792359" description="DUF3299 domain-containing protein" evidence="1">
    <location>
        <begin position="27"/>
        <end position="151"/>
    </location>
</feature>
<dbReference type="Gene3D" id="2.40.50.870">
    <property type="entry name" value="Protein of unknown function (DUF3299)"/>
    <property type="match status" value="1"/>
</dbReference>
<gene>
    <name evidence="2" type="ORF">TL5118_00720</name>
    <name evidence="3" type="ORF">TL5120_02588</name>
</gene>
<dbReference type="OrthoDB" id="7863575at2"/>
<reference evidence="2 4" key="2">
    <citation type="submission" date="2015-09" db="EMBL/GenBank/DDBJ databases">
        <authorList>
            <person name="Rodrigo-Torres L."/>
            <person name="Arahal D.R."/>
        </authorList>
    </citation>
    <scope>NUCLEOTIDE SEQUENCE [LARGE SCALE GENOMIC DNA]</scope>
    <source>
        <strain evidence="2 4">CECT 5118</strain>
    </source>
</reference>
<dbReference type="EMBL" id="CYSB01000009">
    <property type="protein sequence ID" value="CUH64016.1"/>
    <property type="molecule type" value="Genomic_DNA"/>
</dbReference>
<sequence length="151" mass="16075">MQSSRFALMSAFGATSAAFTAPPALAQVDVWQLLDQIEIEEVVTETTYEVKKSLPAEIDKGLQGVEITGFAVPTYPGETVKELLLVSDMGLCPLCGSGDHGATLQVMLEDPIPGFEAPSKITLRGDLQAVRDPETWQAAILTKASVLAPTN</sequence>
<dbReference type="Proteomes" id="UP000051086">
    <property type="component" value="Unassembled WGS sequence"/>
</dbReference>
<dbReference type="RefSeq" id="WP_058243965.1">
    <property type="nucleotide sequence ID" value="NZ_CYSB01000009.1"/>
</dbReference>
<name>A0A0P1F7L8_9RHOB</name>
<evidence type="ECO:0000313" key="4">
    <source>
        <dbReference type="Proteomes" id="UP000051086"/>
    </source>
</evidence>
<organism evidence="3 5">
    <name type="scientific">Thalassovita autumnalis</name>
    <dbReference type="NCBI Taxonomy" id="2072972"/>
    <lineage>
        <taxon>Bacteria</taxon>
        <taxon>Pseudomonadati</taxon>
        <taxon>Pseudomonadota</taxon>
        <taxon>Alphaproteobacteria</taxon>
        <taxon>Rhodobacterales</taxon>
        <taxon>Roseobacteraceae</taxon>
        <taxon>Thalassovita</taxon>
    </lineage>
</organism>
<evidence type="ECO:0000313" key="2">
    <source>
        <dbReference type="EMBL" id="CUH64016.1"/>
    </source>
</evidence>
<feature type="signal peptide" evidence="1">
    <location>
        <begin position="1"/>
        <end position="26"/>
    </location>
</feature>
<protein>
    <recommendedName>
        <fullName evidence="6">DUF3299 domain-containing protein</fullName>
    </recommendedName>
</protein>
<dbReference type="AlphaFoldDB" id="A0A0P1F7L8"/>
<dbReference type="EMBL" id="CYSC01000034">
    <property type="protein sequence ID" value="CUH72791.1"/>
    <property type="molecule type" value="Genomic_DNA"/>
</dbReference>
<evidence type="ECO:0000313" key="3">
    <source>
        <dbReference type="EMBL" id="CUH72791.1"/>
    </source>
</evidence>
<proteinExistence type="predicted"/>